<organism evidence="2 3">
    <name type="scientific">Sphingopyxis panaciterrulae</name>
    <dbReference type="NCBI Taxonomy" id="462372"/>
    <lineage>
        <taxon>Bacteria</taxon>
        <taxon>Pseudomonadati</taxon>
        <taxon>Pseudomonadota</taxon>
        <taxon>Alphaproteobacteria</taxon>
        <taxon>Sphingomonadales</taxon>
        <taxon>Sphingomonadaceae</taxon>
        <taxon>Sphingopyxis</taxon>
    </lineage>
</organism>
<dbReference type="Pfam" id="PF20091">
    <property type="entry name" value="Abhydrolase_10"/>
    <property type="match status" value="1"/>
</dbReference>
<feature type="domain" description="Alpha/beta hydrolase" evidence="1">
    <location>
        <begin position="36"/>
        <end position="461"/>
    </location>
</feature>
<dbReference type="RefSeq" id="WP_184097557.1">
    <property type="nucleotide sequence ID" value="NZ_JACIJH010000004.1"/>
</dbReference>
<reference evidence="2 3" key="1">
    <citation type="submission" date="2020-08" db="EMBL/GenBank/DDBJ databases">
        <title>Genomic Encyclopedia of Type Strains, Phase IV (KMG-IV): sequencing the most valuable type-strain genomes for metagenomic binning, comparative biology and taxonomic classification.</title>
        <authorList>
            <person name="Goeker M."/>
        </authorList>
    </citation>
    <scope>NUCLEOTIDE SEQUENCE [LARGE SCALE GENOMIC DNA]</scope>
    <source>
        <strain evidence="2 3">DSM 27163</strain>
    </source>
</reference>
<evidence type="ECO:0000313" key="2">
    <source>
        <dbReference type="EMBL" id="MBB5706565.1"/>
    </source>
</evidence>
<gene>
    <name evidence="2" type="ORF">FHR21_001917</name>
</gene>
<evidence type="ECO:0000313" key="3">
    <source>
        <dbReference type="Proteomes" id="UP000537161"/>
    </source>
</evidence>
<protein>
    <submittedName>
        <fullName evidence="2">RecA/RadA recombinase</fullName>
    </submittedName>
</protein>
<sequence length="475" mass="51096">MDRRQFGKGVAALGATVAAGGAFPVWGEARERAAQVTGPISGGRRNRIFGAYVGDLAAHGYVEEEYLLSGAAARYAVIGAQTPDGRWTLKPGERRPFVTRLLVRRPRDPRRFNGTLLVEWLNVSLGFDVSFLDGPGLYDGFVYVGVTSQYGGVFGEGEKPQGLKDWDADRYGMLVHPGDDWSYDIFTQAGRALRANGTRGHPLHGYAVKGLIGAGISQSGSRLLAYANGVQPLARVYDALMPMLCAGAAAGFEGGAAPGAAAARTRPLFAHVRTDLDVPAMQINTEFEAPFFRPNRQPDTPHYRSWEIAGASHGPAELLKIIRGKEDRDGVGSRWHAFDEASAVSWQPTSGAAIQHVHRWLGGGPPPPPQEPIAFEADGKTIARDAHGNALGGMRLPELEVPIASYRGQGARHFLAGETHPFTANELKRLYPDHQNYVDRVTTAAQAAVAAGVILPARERIYVERARAADIPPAG</sequence>
<comment type="caution">
    <text evidence="2">The sequence shown here is derived from an EMBL/GenBank/DDBJ whole genome shotgun (WGS) entry which is preliminary data.</text>
</comment>
<dbReference type="AlphaFoldDB" id="A0A7W9B5B7"/>
<name>A0A7W9B5B7_9SPHN</name>
<dbReference type="InterPro" id="IPR045394">
    <property type="entry name" value="Abhydrolase_dom"/>
</dbReference>
<accession>A0A7W9B5B7</accession>
<proteinExistence type="predicted"/>
<dbReference type="Proteomes" id="UP000537161">
    <property type="component" value="Unassembled WGS sequence"/>
</dbReference>
<evidence type="ECO:0000259" key="1">
    <source>
        <dbReference type="Pfam" id="PF20091"/>
    </source>
</evidence>
<keyword evidence="3" id="KW-1185">Reference proteome</keyword>
<dbReference type="EMBL" id="JACIJH010000004">
    <property type="protein sequence ID" value="MBB5706565.1"/>
    <property type="molecule type" value="Genomic_DNA"/>
</dbReference>